<evidence type="ECO:0000259" key="9">
    <source>
        <dbReference type="PROSITE" id="PS50928"/>
    </source>
</evidence>
<dbReference type="RefSeq" id="WP_200132932.1">
    <property type="nucleotide sequence ID" value="NZ_JAEHOI010000011.1"/>
</dbReference>
<keyword evidence="4 8" id="KW-0812">Transmembrane</keyword>
<dbReference type="EMBL" id="JAEHOI010000011">
    <property type="protein sequence ID" value="MBK0422745.1"/>
    <property type="molecule type" value="Genomic_DNA"/>
</dbReference>
<dbReference type="Proteomes" id="UP000618733">
    <property type="component" value="Unassembled WGS sequence"/>
</dbReference>
<organism evidence="10 11">
    <name type="scientific">Leucobacter edaphi</name>
    <dbReference type="NCBI Taxonomy" id="2796472"/>
    <lineage>
        <taxon>Bacteria</taxon>
        <taxon>Bacillati</taxon>
        <taxon>Actinomycetota</taxon>
        <taxon>Actinomycetes</taxon>
        <taxon>Micrococcales</taxon>
        <taxon>Microbacteriaceae</taxon>
        <taxon>Leucobacter</taxon>
    </lineage>
</organism>
<comment type="similarity">
    <text evidence="8">Belongs to the binding-protein-dependent transport system permease family.</text>
</comment>
<keyword evidence="3" id="KW-1003">Cell membrane</keyword>
<reference evidence="10" key="1">
    <citation type="submission" date="2020-12" db="EMBL/GenBank/DDBJ databases">
        <title>Leucobacter sp. CAS2, isolated from Chromium sludge.</title>
        <authorList>
            <person name="Xu Z."/>
        </authorList>
    </citation>
    <scope>NUCLEOTIDE SEQUENCE</scope>
    <source>
        <strain evidence="10">CSA2</strain>
    </source>
</reference>
<evidence type="ECO:0000256" key="3">
    <source>
        <dbReference type="ARBA" id="ARBA00022475"/>
    </source>
</evidence>
<dbReference type="InterPro" id="IPR000515">
    <property type="entry name" value="MetI-like"/>
</dbReference>
<evidence type="ECO:0000256" key="8">
    <source>
        <dbReference type="RuleBase" id="RU363032"/>
    </source>
</evidence>
<dbReference type="GO" id="GO:0022857">
    <property type="term" value="F:transmembrane transporter activity"/>
    <property type="evidence" value="ECO:0007669"/>
    <property type="project" value="InterPro"/>
</dbReference>
<comment type="caution">
    <text evidence="10">The sequence shown here is derived from an EMBL/GenBank/DDBJ whole genome shotgun (WGS) entry which is preliminary data.</text>
</comment>
<evidence type="ECO:0000313" key="10">
    <source>
        <dbReference type="EMBL" id="MBK0422745.1"/>
    </source>
</evidence>
<dbReference type="Gene3D" id="1.10.3720.10">
    <property type="entry name" value="MetI-like"/>
    <property type="match status" value="1"/>
</dbReference>
<dbReference type="InterPro" id="IPR010065">
    <property type="entry name" value="AA_ABC_transptr_permease_3TM"/>
</dbReference>
<feature type="domain" description="ABC transmembrane type-1" evidence="9">
    <location>
        <begin position="77"/>
        <end position="283"/>
    </location>
</feature>
<evidence type="ECO:0000256" key="7">
    <source>
        <dbReference type="ARBA" id="ARBA00023136"/>
    </source>
</evidence>
<feature type="transmembrane region" description="Helical" evidence="8">
    <location>
        <begin position="153"/>
        <end position="174"/>
    </location>
</feature>
<dbReference type="PROSITE" id="PS50928">
    <property type="entry name" value="ABC_TM1"/>
    <property type="match status" value="1"/>
</dbReference>
<sequence>MPENSQIPPRIDTSVLQVPEPELPLNARPRAAWGRWLGAAVALVFGAWVLWVLITTPNIHWDVVVDFFLALPVLQGLGVTLALSVISMIAGILIGLLVAIMELSKNPVTRAVAGAYSWFFRGTPLIVQLLFWFNLGLLFPRLEFGIPFGGPKLFGVDASIITPFIAGLLGLSINEGAYMSQIIRSGILSVDPGQREAAEAMGMSKGGIMGRIVLPQAMRILVPPTGNQFISMLKTSSLVSVIAGADLLTVVQRIYLGNFEVISMLVVASIWYLLLTTVATIGQHFLEKKYSRGFNRDIPLARKVARNLAPTGGKRKDEQ</sequence>
<feature type="transmembrane region" description="Helical" evidence="8">
    <location>
        <begin position="36"/>
        <end position="54"/>
    </location>
</feature>
<evidence type="ECO:0000256" key="1">
    <source>
        <dbReference type="ARBA" id="ARBA00004651"/>
    </source>
</evidence>
<evidence type="ECO:0000256" key="5">
    <source>
        <dbReference type="ARBA" id="ARBA00022970"/>
    </source>
</evidence>
<dbReference type="CDD" id="cd06261">
    <property type="entry name" value="TM_PBP2"/>
    <property type="match status" value="1"/>
</dbReference>
<proteinExistence type="inferred from homology"/>
<feature type="transmembrane region" description="Helical" evidence="8">
    <location>
        <begin position="112"/>
        <end position="133"/>
    </location>
</feature>
<keyword evidence="6 8" id="KW-1133">Transmembrane helix</keyword>
<evidence type="ECO:0000256" key="6">
    <source>
        <dbReference type="ARBA" id="ARBA00022989"/>
    </source>
</evidence>
<dbReference type="GO" id="GO:0006865">
    <property type="term" value="P:amino acid transport"/>
    <property type="evidence" value="ECO:0007669"/>
    <property type="project" value="UniProtKB-KW"/>
</dbReference>
<protein>
    <submittedName>
        <fullName evidence="10">ABC transporter permease subunit</fullName>
    </submittedName>
</protein>
<dbReference type="InterPro" id="IPR043429">
    <property type="entry name" value="ArtM/GltK/GlnP/TcyL/YhdX-like"/>
</dbReference>
<dbReference type="InterPro" id="IPR035906">
    <property type="entry name" value="MetI-like_sf"/>
</dbReference>
<dbReference type="AlphaFoldDB" id="A0A934QDS1"/>
<feature type="transmembrane region" description="Helical" evidence="8">
    <location>
        <begin position="261"/>
        <end position="286"/>
    </location>
</feature>
<accession>A0A934QDS1</accession>
<gene>
    <name evidence="10" type="ORF">JD292_11745</name>
</gene>
<dbReference type="SUPFAM" id="SSF161098">
    <property type="entry name" value="MetI-like"/>
    <property type="match status" value="1"/>
</dbReference>
<evidence type="ECO:0000256" key="2">
    <source>
        <dbReference type="ARBA" id="ARBA00022448"/>
    </source>
</evidence>
<evidence type="ECO:0000256" key="4">
    <source>
        <dbReference type="ARBA" id="ARBA00022692"/>
    </source>
</evidence>
<dbReference type="Pfam" id="PF00528">
    <property type="entry name" value="BPD_transp_1"/>
    <property type="match status" value="1"/>
</dbReference>
<keyword evidence="5" id="KW-0029">Amino-acid transport</keyword>
<evidence type="ECO:0000313" key="11">
    <source>
        <dbReference type="Proteomes" id="UP000618733"/>
    </source>
</evidence>
<dbReference type="PANTHER" id="PTHR30614:SF0">
    <property type="entry name" value="L-CYSTINE TRANSPORT SYSTEM PERMEASE PROTEIN TCYL"/>
    <property type="match status" value="1"/>
</dbReference>
<name>A0A934QDS1_9MICO</name>
<keyword evidence="7 8" id="KW-0472">Membrane</keyword>
<dbReference type="GO" id="GO:0043190">
    <property type="term" value="C:ATP-binding cassette (ABC) transporter complex"/>
    <property type="evidence" value="ECO:0007669"/>
    <property type="project" value="InterPro"/>
</dbReference>
<dbReference type="PANTHER" id="PTHR30614">
    <property type="entry name" value="MEMBRANE COMPONENT OF AMINO ACID ABC TRANSPORTER"/>
    <property type="match status" value="1"/>
</dbReference>
<feature type="transmembrane region" description="Helical" evidence="8">
    <location>
        <begin position="74"/>
        <end position="100"/>
    </location>
</feature>
<keyword evidence="11" id="KW-1185">Reference proteome</keyword>
<keyword evidence="2 8" id="KW-0813">Transport</keyword>
<comment type="subcellular location">
    <subcellularLocation>
        <location evidence="1 8">Cell membrane</location>
        <topology evidence="1 8">Multi-pass membrane protein</topology>
    </subcellularLocation>
</comment>
<dbReference type="NCBIfam" id="TIGR01726">
    <property type="entry name" value="HEQRo_perm_3TM"/>
    <property type="match status" value="1"/>
</dbReference>
<dbReference type="FunFam" id="1.10.3720.10:FF:000006">
    <property type="entry name" value="Glutamate/aspartate ABC transporter, permease protein GltK"/>
    <property type="match status" value="1"/>
</dbReference>